<reference evidence="1" key="1">
    <citation type="submission" date="2020-04" db="EMBL/GenBank/DDBJ databases">
        <authorList>
            <person name="Chiriac C."/>
            <person name="Salcher M."/>
            <person name="Ghai R."/>
            <person name="Kavagutti S V."/>
        </authorList>
    </citation>
    <scope>NUCLEOTIDE SEQUENCE</scope>
</reference>
<accession>A0A6J5LR90</accession>
<protein>
    <submittedName>
        <fullName evidence="1">Uncharacterized protein</fullName>
    </submittedName>
</protein>
<sequence length="196" mass="22909">MNQSKNVELDTQQKELVDKYREINVDHNDWYDYIWEEFILEMIKKGINADEMNYSGFCSQGDGASFTGKIDMSVFLKAHDLEHQYQGAVHFANTDELPARLVRSGRYPHEGSITLDMDCDGWNNYNEDDIRHATYDTLYEILQDEWKELEADVLEICRGYMRDLYRKLEEGYEALTSDEAVWDTIVANDLHVLEAA</sequence>
<dbReference type="EMBL" id="LR796300">
    <property type="protein sequence ID" value="CAB4135557.1"/>
    <property type="molecule type" value="Genomic_DNA"/>
</dbReference>
<evidence type="ECO:0000313" key="1">
    <source>
        <dbReference type="EMBL" id="CAB4135557.1"/>
    </source>
</evidence>
<gene>
    <name evidence="1" type="ORF">UFOVP285_56</name>
</gene>
<proteinExistence type="predicted"/>
<name>A0A6J5LR90_9CAUD</name>
<organism evidence="1">
    <name type="scientific">uncultured Caudovirales phage</name>
    <dbReference type="NCBI Taxonomy" id="2100421"/>
    <lineage>
        <taxon>Viruses</taxon>
        <taxon>Duplodnaviria</taxon>
        <taxon>Heunggongvirae</taxon>
        <taxon>Uroviricota</taxon>
        <taxon>Caudoviricetes</taxon>
        <taxon>Peduoviridae</taxon>
        <taxon>Maltschvirus</taxon>
        <taxon>Maltschvirus maltsch</taxon>
    </lineage>
</organism>